<dbReference type="InterPro" id="IPR037252">
    <property type="entry name" value="Mib_Herc2_sf"/>
</dbReference>
<name>A0A2J8A7K9_9CHLO</name>
<comment type="caution">
    <text evidence="4">The sequence shown here is derived from an EMBL/GenBank/DDBJ whole genome shotgun (WGS) entry which is preliminary data.</text>
</comment>
<dbReference type="SUPFAM" id="SSF159034">
    <property type="entry name" value="Mib/herc2 domain-like"/>
    <property type="match status" value="1"/>
</dbReference>
<sequence length="217" mass="22031">MARGPGRPGGNVGDGGGWVVKAANAILGAAVALSELEELVMPEARAVRVRELEAQVAVVQQAAAAARAELEAAKAHQAAPVHELEAQVAAALQVAADAKQAAEEARTELAATKAHLGAASNSPEPDAAPEPAPTWDAGDVVTSENWRLGGKVVRGPDWQGGDADGGKGGVGTIVGGRYPDYSTVAVEWEHSPGESSSCRCGADDKYDLRCAVLPGAT</sequence>
<feature type="domain" description="MIB/HERC2" evidence="3">
    <location>
        <begin position="138"/>
        <end position="214"/>
    </location>
</feature>
<proteinExistence type="predicted"/>
<dbReference type="Gene3D" id="2.30.30.40">
    <property type="entry name" value="SH3 Domains"/>
    <property type="match status" value="1"/>
</dbReference>
<dbReference type="GO" id="GO:0046872">
    <property type="term" value="F:metal ion binding"/>
    <property type="evidence" value="ECO:0007669"/>
    <property type="project" value="InterPro"/>
</dbReference>
<gene>
    <name evidence="4" type="ORF">TSOC_005049</name>
</gene>
<dbReference type="GO" id="GO:0016567">
    <property type="term" value="P:protein ubiquitination"/>
    <property type="evidence" value="ECO:0007669"/>
    <property type="project" value="InterPro"/>
</dbReference>
<feature type="coiled-coil region" evidence="1">
    <location>
        <begin position="49"/>
        <end position="115"/>
    </location>
</feature>
<evidence type="ECO:0000256" key="1">
    <source>
        <dbReference type="SAM" id="Coils"/>
    </source>
</evidence>
<feature type="region of interest" description="Disordered" evidence="2">
    <location>
        <begin position="152"/>
        <end position="171"/>
    </location>
</feature>
<dbReference type="PROSITE" id="PS51416">
    <property type="entry name" value="MIB_HERC2"/>
    <property type="match status" value="1"/>
</dbReference>
<keyword evidence="5" id="KW-1185">Reference proteome</keyword>
<protein>
    <submittedName>
        <fullName evidence="4">E3 ubiquitin-protein ligase</fullName>
    </submittedName>
</protein>
<keyword evidence="1" id="KW-0175">Coiled coil</keyword>
<reference evidence="4 5" key="1">
    <citation type="journal article" date="2017" name="Mol. Biol. Evol.">
        <title>The 4-celled Tetrabaena socialis nuclear genome reveals the essential components for genetic control of cell number at the origin of multicellularity in the volvocine lineage.</title>
        <authorList>
            <person name="Featherston J."/>
            <person name="Arakaki Y."/>
            <person name="Hanschen E.R."/>
            <person name="Ferris P.J."/>
            <person name="Michod R.E."/>
            <person name="Olson B.J.S.C."/>
            <person name="Nozaki H."/>
            <person name="Durand P.M."/>
        </authorList>
    </citation>
    <scope>NUCLEOTIDE SEQUENCE [LARGE SCALE GENOMIC DNA]</scope>
    <source>
        <strain evidence="4 5">NIES-571</strain>
    </source>
</reference>
<feature type="compositionally biased region" description="Gly residues" evidence="2">
    <location>
        <begin position="162"/>
        <end position="171"/>
    </location>
</feature>
<accession>A0A2J8A7K9</accession>
<organism evidence="4 5">
    <name type="scientific">Tetrabaena socialis</name>
    <dbReference type="NCBI Taxonomy" id="47790"/>
    <lineage>
        <taxon>Eukaryota</taxon>
        <taxon>Viridiplantae</taxon>
        <taxon>Chlorophyta</taxon>
        <taxon>core chlorophytes</taxon>
        <taxon>Chlorophyceae</taxon>
        <taxon>CS clade</taxon>
        <taxon>Chlamydomonadales</taxon>
        <taxon>Tetrabaenaceae</taxon>
        <taxon>Tetrabaena</taxon>
    </lineage>
</organism>
<evidence type="ECO:0000259" key="3">
    <source>
        <dbReference type="PROSITE" id="PS51416"/>
    </source>
</evidence>
<dbReference type="InterPro" id="IPR010606">
    <property type="entry name" value="Mib_Herc2"/>
</dbReference>
<dbReference type="EMBL" id="PGGS01000128">
    <property type="protein sequence ID" value="PNH08470.1"/>
    <property type="molecule type" value="Genomic_DNA"/>
</dbReference>
<evidence type="ECO:0000313" key="4">
    <source>
        <dbReference type="EMBL" id="PNH08470.1"/>
    </source>
</evidence>
<dbReference type="Proteomes" id="UP000236333">
    <property type="component" value="Unassembled WGS sequence"/>
</dbReference>
<dbReference type="AlphaFoldDB" id="A0A2J8A7K9"/>
<dbReference type="Pfam" id="PF06701">
    <property type="entry name" value="MIB_HERC2"/>
    <property type="match status" value="1"/>
</dbReference>
<evidence type="ECO:0000256" key="2">
    <source>
        <dbReference type="SAM" id="MobiDB-lite"/>
    </source>
</evidence>
<evidence type="ECO:0000313" key="5">
    <source>
        <dbReference type="Proteomes" id="UP000236333"/>
    </source>
</evidence>
<dbReference type="GO" id="GO:0004842">
    <property type="term" value="F:ubiquitin-protein transferase activity"/>
    <property type="evidence" value="ECO:0007669"/>
    <property type="project" value="InterPro"/>
</dbReference>